<evidence type="ECO:0000259" key="8">
    <source>
        <dbReference type="PROSITE" id="PS50110"/>
    </source>
</evidence>
<feature type="modified residue" description="4-aspartylphosphate" evidence="6">
    <location>
        <position position="914"/>
    </location>
</feature>
<feature type="domain" description="PAC" evidence="9">
    <location>
        <begin position="562"/>
        <end position="612"/>
    </location>
</feature>
<dbReference type="SUPFAM" id="SSF55785">
    <property type="entry name" value="PYP-like sensor domain (PAS domain)"/>
    <property type="match status" value="4"/>
</dbReference>
<keyword evidence="11" id="KW-1185">Reference proteome</keyword>
<dbReference type="EMBL" id="JACHOU010000001">
    <property type="protein sequence ID" value="MBB6352924.1"/>
    <property type="molecule type" value="Genomic_DNA"/>
</dbReference>
<dbReference type="PROSITE" id="PS50110">
    <property type="entry name" value="RESPONSE_REGULATORY"/>
    <property type="match status" value="1"/>
</dbReference>
<dbReference type="PANTHER" id="PTHR43304">
    <property type="entry name" value="PHYTOCHROME-LIKE PROTEIN CPH1"/>
    <property type="match status" value="1"/>
</dbReference>
<reference evidence="10 11" key="1">
    <citation type="submission" date="2020-08" db="EMBL/GenBank/DDBJ databases">
        <title>Genomic Encyclopedia of Type Strains, Phase IV (KMG-IV): sequencing the most valuable type-strain genomes for metagenomic binning, comparative biology and taxonomic classification.</title>
        <authorList>
            <person name="Goeker M."/>
        </authorList>
    </citation>
    <scope>NUCLEOTIDE SEQUENCE [LARGE SCALE GENOMIC DNA]</scope>
    <source>
        <strain evidence="10 11">DSM 7051</strain>
    </source>
</reference>
<dbReference type="InterPro" id="IPR003661">
    <property type="entry name" value="HisK_dim/P_dom"/>
</dbReference>
<feature type="domain" description="Histidine kinase" evidence="7">
    <location>
        <begin position="632"/>
        <end position="845"/>
    </location>
</feature>
<comment type="caution">
    <text evidence="10">The sequence shown here is derived from an EMBL/GenBank/DDBJ whole genome shotgun (WGS) entry which is preliminary data.</text>
</comment>
<evidence type="ECO:0000256" key="5">
    <source>
        <dbReference type="ARBA" id="ARBA00022777"/>
    </source>
</evidence>
<keyword evidence="5" id="KW-0418">Kinase</keyword>
<dbReference type="Gene3D" id="3.40.50.2300">
    <property type="match status" value="1"/>
</dbReference>
<dbReference type="InterPro" id="IPR000014">
    <property type="entry name" value="PAS"/>
</dbReference>
<dbReference type="InterPro" id="IPR011006">
    <property type="entry name" value="CheY-like_superfamily"/>
</dbReference>
<dbReference type="RefSeq" id="WP_184697874.1">
    <property type="nucleotide sequence ID" value="NZ_BAABEG010000001.1"/>
</dbReference>
<dbReference type="CDD" id="cd00082">
    <property type="entry name" value="HisKA"/>
    <property type="match status" value="1"/>
</dbReference>
<dbReference type="NCBIfam" id="TIGR00229">
    <property type="entry name" value="sensory_box"/>
    <property type="match status" value="1"/>
</dbReference>
<dbReference type="InterPro" id="IPR052162">
    <property type="entry name" value="Sensor_kinase/Photoreceptor"/>
</dbReference>
<dbReference type="InterPro" id="IPR036890">
    <property type="entry name" value="HATPase_C_sf"/>
</dbReference>
<keyword evidence="3 6" id="KW-0597">Phosphoprotein</keyword>
<evidence type="ECO:0000256" key="2">
    <source>
        <dbReference type="ARBA" id="ARBA00012438"/>
    </source>
</evidence>
<evidence type="ECO:0000256" key="6">
    <source>
        <dbReference type="PROSITE-ProRule" id="PRU00169"/>
    </source>
</evidence>
<accession>A0A7X0F4G3</accession>
<dbReference type="SMART" id="SM00086">
    <property type="entry name" value="PAC"/>
    <property type="match status" value="3"/>
</dbReference>
<dbReference type="InterPro" id="IPR004358">
    <property type="entry name" value="Sig_transdc_His_kin-like_C"/>
</dbReference>
<dbReference type="InterPro" id="IPR035965">
    <property type="entry name" value="PAS-like_dom_sf"/>
</dbReference>
<dbReference type="Proteomes" id="UP000536262">
    <property type="component" value="Unassembled WGS sequence"/>
</dbReference>
<evidence type="ECO:0000256" key="1">
    <source>
        <dbReference type="ARBA" id="ARBA00000085"/>
    </source>
</evidence>
<dbReference type="Gene3D" id="3.30.450.20">
    <property type="entry name" value="PAS domain"/>
    <property type="match status" value="3"/>
</dbReference>
<dbReference type="CDD" id="cd17546">
    <property type="entry name" value="REC_hyHK_CKI1_RcsC-like"/>
    <property type="match status" value="1"/>
</dbReference>
<dbReference type="SUPFAM" id="SSF47384">
    <property type="entry name" value="Homodimeric domain of signal transducing histidine kinase"/>
    <property type="match status" value="1"/>
</dbReference>
<evidence type="ECO:0000259" key="7">
    <source>
        <dbReference type="PROSITE" id="PS50109"/>
    </source>
</evidence>
<dbReference type="Pfam" id="PF12860">
    <property type="entry name" value="PAS_7"/>
    <property type="match status" value="1"/>
</dbReference>
<dbReference type="InterPro" id="IPR003594">
    <property type="entry name" value="HATPase_dom"/>
</dbReference>
<dbReference type="Pfam" id="PF00072">
    <property type="entry name" value="Response_reg"/>
    <property type="match status" value="1"/>
</dbReference>
<proteinExistence type="predicted"/>
<dbReference type="SMART" id="SM00388">
    <property type="entry name" value="HisKA"/>
    <property type="match status" value="1"/>
</dbReference>
<evidence type="ECO:0000256" key="4">
    <source>
        <dbReference type="ARBA" id="ARBA00022679"/>
    </source>
</evidence>
<dbReference type="Gene3D" id="3.30.565.10">
    <property type="entry name" value="Histidine kinase-like ATPase, C-terminal domain"/>
    <property type="match status" value="1"/>
</dbReference>
<dbReference type="InterPro" id="IPR005467">
    <property type="entry name" value="His_kinase_dom"/>
</dbReference>
<dbReference type="InterPro" id="IPR001610">
    <property type="entry name" value="PAC"/>
</dbReference>
<evidence type="ECO:0000313" key="11">
    <source>
        <dbReference type="Proteomes" id="UP000536262"/>
    </source>
</evidence>
<dbReference type="Pfam" id="PF13426">
    <property type="entry name" value="PAS_9"/>
    <property type="match status" value="1"/>
</dbReference>
<dbReference type="Pfam" id="PF00512">
    <property type="entry name" value="HisKA"/>
    <property type="match status" value="1"/>
</dbReference>
<dbReference type="SMART" id="SM00387">
    <property type="entry name" value="HATPase_c"/>
    <property type="match status" value="1"/>
</dbReference>
<sequence length="985" mass="110198">MQAECRVADARTGYALFDIHDVLEDANAAIYGDSGASIAGEDGPADVGGVVGKVLRNLKSFDGIEVEPTDEFARHVATRWRQDNVPPFEAQTVDGGWRLLTSHPRPNGGVALISTDITEMKRIQIAHLDSAEIFRCITDSHPLPVWVVDEESKQIVYESLDGSRLLGRKWRPNEPQFIIDHFADPDDFEKITERVGHDDILRDHEIELRRPNGSSVWCSTNCRRSHYRGRPSLVIGVLDITERKKAEAIKHEATALMQKVLDACPVPTRMSTIEGETLYRNPASRELYGDRGQIGGYYVNPDDRKTLVGVLLDKGCIDDFRVRQYDSNDNVFWGSISARLIDFQGRPVIVSNASNITDIIEAQTQTRQASERLIDAIESLAEGFALYDKDDRLVLANSQYRKMHALSADVLVPGVNWFDFLRVTAQRNQFPVSQDRIDDWLVERAKDRREFRQQEFQHTDGGWFFVSNCPTREGGFVVTRVDITERKRAELAAKEADELVRRVLEACPASIQMTRADDGKLLYRSPASDELLGDVDNAFDSYLHPAHRKQFVERLLLMGEVDDFETQLKRKNGDACWCSLSARLIDFHGDKVIVSHTYDLSDRIEMQQQLERQRETLHQNEKLSALGGLLAGVAHELNNPLSVVLGMSLTLKETASDPKTVERADKISRAAERCARIVRTFLAMARQQPTRTSNVVIDDIVTAAVEVVGYSIKSSDISLSVRRAPDLPAIWADPDQLTQVLINLLVNAEHAVHGWEGQRQIMVSTELQPESGNILVKVADTGPGIPSEILPRIFEPFFTTKEVGAGTGIGLSFCHRIIQSHQGTIQVETAEGGGSTFVVSLPASDRLAERSEAEAIELPKSTGRVCLVVDDEKDVRELIAEILTQDGFTVIVAGSGKEALKQLKSRTFDVILSDLKMPDMDGRRFYNHVSDFHPAEADRLAFLTGDTISPDAQVFLRATKRPYLEKPVKPFELRTFVSRLVNRDA</sequence>
<comment type="catalytic activity">
    <reaction evidence="1">
        <text>ATP + protein L-histidine = ADP + protein N-phospho-L-histidine.</text>
        <dbReference type="EC" id="2.7.13.3"/>
    </reaction>
</comment>
<dbReference type="EC" id="2.7.13.3" evidence="2"/>
<dbReference type="GO" id="GO:0000155">
    <property type="term" value="F:phosphorelay sensor kinase activity"/>
    <property type="evidence" value="ECO:0007669"/>
    <property type="project" value="InterPro"/>
</dbReference>
<dbReference type="InterPro" id="IPR001789">
    <property type="entry name" value="Sig_transdc_resp-reg_receiver"/>
</dbReference>
<dbReference type="PROSITE" id="PS50113">
    <property type="entry name" value="PAC"/>
    <property type="match status" value="1"/>
</dbReference>
<dbReference type="CDD" id="cd00130">
    <property type="entry name" value="PAS"/>
    <property type="match status" value="2"/>
</dbReference>
<name>A0A7X0F4G3_9HYPH</name>
<feature type="domain" description="Response regulatory" evidence="8">
    <location>
        <begin position="865"/>
        <end position="981"/>
    </location>
</feature>
<dbReference type="PRINTS" id="PR00344">
    <property type="entry name" value="BCTRLSENSOR"/>
</dbReference>
<dbReference type="AlphaFoldDB" id="A0A7X0F4G3"/>
<dbReference type="InterPro" id="IPR000700">
    <property type="entry name" value="PAS-assoc_C"/>
</dbReference>
<evidence type="ECO:0000259" key="9">
    <source>
        <dbReference type="PROSITE" id="PS50113"/>
    </source>
</evidence>
<evidence type="ECO:0000313" key="10">
    <source>
        <dbReference type="EMBL" id="MBB6352924.1"/>
    </source>
</evidence>
<dbReference type="Pfam" id="PF02518">
    <property type="entry name" value="HATPase_c"/>
    <property type="match status" value="1"/>
</dbReference>
<dbReference type="Gene3D" id="1.10.287.130">
    <property type="match status" value="1"/>
</dbReference>
<dbReference type="InterPro" id="IPR036097">
    <property type="entry name" value="HisK_dim/P_sf"/>
</dbReference>
<keyword evidence="4" id="KW-0808">Transferase</keyword>
<dbReference type="SMART" id="SM00091">
    <property type="entry name" value="PAS"/>
    <property type="match status" value="4"/>
</dbReference>
<dbReference type="PANTHER" id="PTHR43304:SF1">
    <property type="entry name" value="PAC DOMAIN-CONTAINING PROTEIN"/>
    <property type="match status" value="1"/>
</dbReference>
<dbReference type="PROSITE" id="PS50109">
    <property type="entry name" value="HIS_KIN"/>
    <property type="match status" value="1"/>
</dbReference>
<dbReference type="SUPFAM" id="SSF52172">
    <property type="entry name" value="CheY-like"/>
    <property type="match status" value="1"/>
</dbReference>
<dbReference type="SUPFAM" id="SSF55874">
    <property type="entry name" value="ATPase domain of HSP90 chaperone/DNA topoisomerase II/histidine kinase"/>
    <property type="match status" value="1"/>
</dbReference>
<dbReference type="SMART" id="SM00448">
    <property type="entry name" value="REC"/>
    <property type="match status" value="1"/>
</dbReference>
<protein>
    <recommendedName>
        <fullName evidence="2">histidine kinase</fullName>
        <ecNumber evidence="2">2.7.13.3</ecNumber>
    </recommendedName>
</protein>
<evidence type="ECO:0000256" key="3">
    <source>
        <dbReference type="ARBA" id="ARBA00022553"/>
    </source>
</evidence>
<gene>
    <name evidence="10" type="ORF">GGR00_000676</name>
</gene>
<organism evidence="10 11">
    <name type="scientific">Aminobacter aganoensis</name>
    <dbReference type="NCBI Taxonomy" id="83264"/>
    <lineage>
        <taxon>Bacteria</taxon>
        <taxon>Pseudomonadati</taxon>
        <taxon>Pseudomonadota</taxon>
        <taxon>Alphaproteobacteria</taxon>
        <taxon>Hyphomicrobiales</taxon>
        <taxon>Phyllobacteriaceae</taxon>
        <taxon>Aminobacter</taxon>
    </lineage>
</organism>